<evidence type="ECO:0000256" key="1">
    <source>
        <dbReference type="ARBA" id="ARBA00022801"/>
    </source>
</evidence>
<accession>A0A9D2FHE5</accession>
<sequence length="452" mass="51291">MSWYDSAVFYHIYPLGLCGCAHENDGRAVPGAFRKLDAWAAHAWQLGCNAIYIGPLFESGSHGYDTVDYRRVDRRLGSNEEFAAWVRSCHARGQKVIVDGVFNHVGRGFFAFQDLKQHREGSAYRDWFCDVNFWGNNEYNDGFSYGNWGGHNLLVKLNQRNPAVQQYHFDTVRFWVEQFDIDGIRLDAADVLDFGFMQNLRRFTDGLKAGFWLLGEVIHGDYSRWANPQTLHSVTNYELHKGLWSGHNDHNYFEIAHTMRRLQGLCGDTRLYTFSDNHDVERLPNKLRQRAHIRHVAILVYTLWGIPSIYYGSEFGIEGKKEWGSDWPLRPCLDLADFENAIRENPVTSVYAALGRLKATEPALTEGRPQELLLTTERYAFAQVWEGRALVTVLNNADAPARLELPLPVPAGQAEDLLADCAGSQDVNARVENGRLIVELPGNYGTVLGLGC</sequence>
<dbReference type="EMBL" id="DXBJ01000056">
    <property type="protein sequence ID" value="HIZ58487.1"/>
    <property type="molecule type" value="Genomic_DNA"/>
</dbReference>
<dbReference type="PANTHER" id="PTHR10357:SF210">
    <property type="entry name" value="MALTODEXTRIN GLUCOSIDASE"/>
    <property type="match status" value="1"/>
</dbReference>
<dbReference type="Pfam" id="PF00128">
    <property type="entry name" value="Alpha-amylase"/>
    <property type="match status" value="1"/>
</dbReference>
<dbReference type="SMART" id="SM00642">
    <property type="entry name" value="Aamy"/>
    <property type="match status" value="1"/>
</dbReference>
<dbReference type="InterPro" id="IPR006047">
    <property type="entry name" value="GH13_cat_dom"/>
</dbReference>
<dbReference type="AlphaFoldDB" id="A0A9D2FHE5"/>
<dbReference type="GO" id="GO:0016798">
    <property type="term" value="F:hydrolase activity, acting on glycosyl bonds"/>
    <property type="evidence" value="ECO:0007669"/>
    <property type="project" value="UniProtKB-KW"/>
</dbReference>
<dbReference type="InterPro" id="IPR013780">
    <property type="entry name" value="Glyco_hydro_b"/>
</dbReference>
<evidence type="ECO:0000256" key="2">
    <source>
        <dbReference type="ARBA" id="ARBA00023295"/>
    </source>
</evidence>
<organism evidence="4 5">
    <name type="scientific">Candidatus Faecalibacterium gallistercoris</name>
    <dbReference type="NCBI Taxonomy" id="2838579"/>
    <lineage>
        <taxon>Bacteria</taxon>
        <taxon>Bacillati</taxon>
        <taxon>Bacillota</taxon>
        <taxon>Clostridia</taxon>
        <taxon>Eubacteriales</taxon>
        <taxon>Oscillospiraceae</taxon>
        <taxon>Faecalibacterium</taxon>
    </lineage>
</organism>
<protein>
    <submittedName>
        <fullName evidence="4">Glycosidase</fullName>
    </submittedName>
</protein>
<comment type="caution">
    <text evidence="4">The sequence shown here is derived from an EMBL/GenBank/DDBJ whole genome shotgun (WGS) entry which is preliminary data.</text>
</comment>
<evidence type="ECO:0000313" key="4">
    <source>
        <dbReference type="EMBL" id="HIZ58487.1"/>
    </source>
</evidence>
<evidence type="ECO:0000259" key="3">
    <source>
        <dbReference type="SMART" id="SM00642"/>
    </source>
</evidence>
<reference evidence="4" key="1">
    <citation type="journal article" date="2021" name="PeerJ">
        <title>Extensive microbial diversity within the chicken gut microbiome revealed by metagenomics and culture.</title>
        <authorList>
            <person name="Gilroy R."/>
            <person name="Ravi A."/>
            <person name="Getino M."/>
            <person name="Pursley I."/>
            <person name="Horton D.L."/>
            <person name="Alikhan N.F."/>
            <person name="Baker D."/>
            <person name="Gharbi K."/>
            <person name="Hall N."/>
            <person name="Watson M."/>
            <person name="Adriaenssens E.M."/>
            <person name="Foster-Nyarko E."/>
            <person name="Jarju S."/>
            <person name="Secka A."/>
            <person name="Antonio M."/>
            <person name="Oren A."/>
            <person name="Chaudhuri R.R."/>
            <person name="La Ragione R."/>
            <person name="Hildebrand F."/>
            <person name="Pallen M.J."/>
        </authorList>
    </citation>
    <scope>NUCLEOTIDE SEQUENCE</scope>
    <source>
        <strain evidence="4">ChiBcec16-3735</strain>
    </source>
</reference>
<dbReference type="Gene3D" id="3.20.20.80">
    <property type="entry name" value="Glycosidases"/>
    <property type="match status" value="1"/>
</dbReference>
<dbReference type="Proteomes" id="UP000824065">
    <property type="component" value="Unassembled WGS sequence"/>
</dbReference>
<keyword evidence="2 4" id="KW-0326">Glycosidase</keyword>
<dbReference type="InterPro" id="IPR017853">
    <property type="entry name" value="GH"/>
</dbReference>
<dbReference type="GO" id="GO:0005975">
    <property type="term" value="P:carbohydrate metabolic process"/>
    <property type="evidence" value="ECO:0007669"/>
    <property type="project" value="InterPro"/>
</dbReference>
<dbReference type="Gene3D" id="2.60.40.1180">
    <property type="entry name" value="Golgi alpha-mannosidase II"/>
    <property type="match status" value="1"/>
</dbReference>
<proteinExistence type="predicted"/>
<evidence type="ECO:0000313" key="5">
    <source>
        <dbReference type="Proteomes" id="UP000824065"/>
    </source>
</evidence>
<name>A0A9D2FHE5_9FIRM</name>
<feature type="domain" description="Glycosyl hydrolase family 13 catalytic" evidence="3">
    <location>
        <begin position="7"/>
        <end position="358"/>
    </location>
</feature>
<gene>
    <name evidence="4" type="ORF">H9725_07910</name>
</gene>
<keyword evidence="1" id="KW-0378">Hydrolase</keyword>
<dbReference type="CDD" id="cd11353">
    <property type="entry name" value="AmyAc_euk_bac_CMD_like"/>
    <property type="match status" value="1"/>
</dbReference>
<dbReference type="PANTHER" id="PTHR10357">
    <property type="entry name" value="ALPHA-AMYLASE FAMILY MEMBER"/>
    <property type="match status" value="1"/>
</dbReference>
<dbReference type="SUPFAM" id="SSF51445">
    <property type="entry name" value="(Trans)glycosidases"/>
    <property type="match status" value="1"/>
</dbReference>
<reference evidence="4" key="2">
    <citation type="submission" date="2021-04" db="EMBL/GenBank/DDBJ databases">
        <authorList>
            <person name="Gilroy R."/>
        </authorList>
    </citation>
    <scope>NUCLEOTIDE SEQUENCE</scope>
    <source>
        <strain evidence="4">ChiBcec16-3735</strain>
    </source>
</reference>